<gene>
    <name evidence="1" type="ORF">DFR50_109165</name>
</gene>
<protein>
    <submittedName>
        <fullName evidence="1">Uncharacterized protein</fullName>
    </submittedName>
</protein>
<keyword evidence="2" id="KW-1185">Reference proteome</keyword>
<dbReference type="EMBL" id="QNRK01000009">
    <property type="protein sequence ID" value="RBP14411.1"/>
    <property type="molecule type" value="Genomic_DNA"/>
</dbReference>
<evidence type="ECO:0000313" key="2">
    <source>
        <dbReference type="Proteomes" id="UP000253529"/>
    </source>
</evidence>
<reference evidence="1 2" key="1">
    <citation type="submission" date="2018-06" db="EMBL/GenBank/DDBJ databases">
        <title>Genomic Encyclopedia of Type Strains, Phase IV (KMG-IV): sequencing the most valuable type-strain genomes for metagenomic binning, comparative biology and taxonomic classification.</title>
        <authorList>
            <person name="Goeker M."/>
        </authorList>
    </citation>
    <scope>NUCLEOTIDE SEQUENCE [LARGE SCALE GENOMIC DNA]</scope>
    <source>
        <strain evidence="1 2">DSM 24875</strain>
    </source>
</reference>
<sequence length="47" mass="4550">MIRVLVAGLTPAAALAEEAAPTIRGEAHARTGAAMGALAPAPRAEAG</sequence>
<proteinExistence type="predicted"/>
<dbReference type="RefSeq" id="WP_170153147.1">
    <property type="nucleotide sequence ID" value="NZ_QNRK01000009.1"/>
</dbReference>
<accession>A0A366FIJ6</accession>
<organism evidence="1 2">
    <name type="scientific">Roseiarcus fermentans</name>
    <dbReference type="NCBI Taxonomy" id="1473586"/>
    <lineage>
        <taxon>Bacteria</taxon>
        <taxon>Pseudomonadati</taxon>
        <taxon>Pseudomonadota</taxon>
        <taxon>Alphaproteobacteria</taxon>
        <taxon>Hyphomicrobiales</taxon>
        <taxon>Roseiarcaceae</taxon>
        <taxon>Roseiarcus</taxon>
    </lineage>
</organism>
<comment type="caution">
    <text evidence="1">The sequence shown here is derived from an EMBL/GenBank/DDBJ whole genome shotgun (WGS) entry which is preliminary data.</text>
</comment>
<name>A0A366FIJ6_9HYPH</name>
<evidence type="ECO:0000313" key="1">
    <source>
        <dbReference type="EMBL" id="RBP14411.1"/>
    </source>
</evidence>
<dbReference type="AlphaFoldDB" id="A0A366FIJ6"/>
<dbReference type="Proteomes" id="UP000253529">
    <property type="component" value="Unassembled WGS sequence"/>
</dbReference>